<proteinExistence type="predicted"/>
<dbReference type="SUPFAM" id="SSF48371">
    <property type="entry name" value="ARM repeat"/>
    <property type="match status" value="1"/>
</dbReference>
<keyword evidence="7" id="KW-0539">Nucleus</keyword>
<keyword evidence="5" id="KW-0677">Repeat</keyword>
<evidence type="ECO:0000313" key="10">
    <source>
        <dbReference type="EMBL" id="KAL0266896.1"/>
    </source>
</evidence>
<dbReference type="InterPro" id="IPR040122">
    <property type="entry name" value="Importin_beta"/>
</dbReference>
<dbReference type="InterPro" id="IPR057672">
    <property type="entry name" value="TPR_IPO4/5"/>
</dbReference>
<feature type="repeat" description="HEAT" evidence="8">
    <location>
        <begin position="437"/>
        <end position="474"/>
    </location>
</feature>
<reference evidence="10" key="1">
    <citation type="journal article" date="2024" name="Gigascience">
        <title>Chromosome-level genome of the poultry shaft louse Menopon gallinae provides insight into the host-switching and adaptive evolution of parasitic lice.</title>
        <authorList>
            <person name="Xu Y."/>
            <person name="Ma L."/>
            <person name="Liu S."/>
            <person name="Liang Y."/>
            <person name="Liu Q."/>
            <person name="He Z."/>
            <person name="Tian L."/>
            <person name="Duan Y."/>
            <person name="Cai W."/>
            <person name="Li H."/>
            <person name="Song F."/>
        </authorList>
    </citation>
    <scope>NUCLEOTIDE SEQUENCE</scope>
    <source>
        <strain evidence="10">Cailab_2023a</strain>
    </source>
</reference>
<dbReference type="Pfam" id="PF25780">
    <property type="entry name" value="TPR_IPO5"/>
    <property type="match status" value="1"/>
</dbReference>
<comment type="caution">
    <text evidence="10">The sequence shown here is derived from an EMBL/GenBank/DDBJ whole genome shotgun (WGS) entry which is preliminary data.</text>
</comment>
<evidence type="ECO:0000256" key="3">
    <source>
        <dbReference type="ARBA" id="ARBA00022448"/>
    </source>
</evidence>
<keyword evidence="4" id="KW-0963">Cytoplasm</keyword>
<evidence type="ECO:0000256" key="4">
    <source>
        <dbReference type="ARBA" id="ARBA00022490"/>
    </source>
</evidence>
<dbReference type="GO" id="GO:0006606">
    <property type="term" value="P:protein import into nucleus"/>
    <property type="evidence" value="ECO:0007669"/>
    <property type="project" value="InterPro"/>
</dbReference>
<name>A0AAW2HAU4_9NEOP</name>
<comment type="subcellular location">
    <subcellularLocation>
        <location evidence="2">Cytoplasm</location>
    </subcellularLocation>
    <subcellularLocation>
        <location evidence="1">Nucleus</location>
    </subcellularLocation>
</comment>
<evidence type="ECO:0000259" key="9">
    <source>
        <dbReference type="Pfam" id="PF25780"/>
    </source>
</evidence>
<feature type="domain" description="IPO4/5-like TPR repeats" evidence="9">
    <location>
        <begin position="366"/>
        <end position="489"/>
    </location>
</feature>
<protein>
    <recommendedName>
        <fullName evidence="9">IPO4/5-like TPR repeats domain-containing protein</fullName>
    </recommendedName>
</protein>
<gene>
    <name evidence="10" type="ORF">PYX00_009320</name>
</gene>
<sequence>MENKMLEIVNLLCSNMKLDRDKGVAELEKIIPQLDPFSRQRYANKIIELLSDSEGTWEAKHGVLMGSKALIMHLNLEDEGDCDFVLNIKTVAQKLLTHIEDRVRLAAGEVFGALCQRIGPAIYQEMKEMMLKLIQSNLERNVADDDSSRLEQFETEKLVEKLVGSSSVENRANDAVQVFQETAGWKNLETNLRALQCMIEGCGTNFQPFMEEDLLSLVFRTLTHPNRFVRETGFYVCSSLFSCANVDQDVESRDSVSTVNPIYAFGHKFSHYLACGLADDWSQVRLAASVAARSFLLSLPNNGARQLFYPQLLPQMCLNRYYIADGVRIYSQETWRQVAGSAGKELVEQHLGPTVEYYKLATKSDNHAVREAACACIAELASKLSSSAVSPYVDVLLNTLLNCFQDASWPVRDAACLASGNFIQCFPNESKVVMDALYPMFYRNLSDPISSVRHGAASALCNVVRAYGEDALKNVKTYISDGLQNMKNQKAEAENFADLERGPGRIACRRRPRENESDLVFERDLYGCDSYMGRLHRLKSYDSASGREVQPWEMADGCVWLMGELSEIKEALPDIMSLVPLLREAASYHHYAHHVIFLETLCKQIPVLARNLGRKSFKMVLEDFLDAIFYSLGCENSLTSSAATQCLSQIAAFLGPNVLRARVQNYKAEYVKQLESVIYIAPY</sequence>
<dbReference type="InterPro" id="IPR016024">
    <property type="entry name" value="ARM-type_fold"/>
</dbReference>
<dbReference type="EMBL" id="JARGDH010000005">
    <property type="protein sequence ID" value="KAL0266898.1"/>
    <property type="molecule type" value="Genomic_DNA"/>
</dbReference>
<dbReference type="InterPro" id="IPR021133">
    <property type="entry name" value="HEAT_type_2"/>
</dbReference>
<evidence type="ECO:0000256" key="8">
    <source>
        <dbReference type="PROSITE-ProRule" id="PRU00103"/>
    </source>
</evidence>
<evidence type="ECO:0000256" key="1">
    <source>
        <dbReference type="ARBA" id="ARBA00004123"/>
    </source>
</evidence>
<dbReference type="PANTHER" id="PTHR10527">
    <property type="entry name" value="IMPORTIN BETA"/>
    <property type="match status" value="1"/>
</dbReference>
<organism evidence="10">
    <name type="scientific">Menopon gallinae</name>
    <name type="common">poultry shaft louse</name>
    <dbReference type="NCBI Taxonomy" id="328185"/>
    <lineage>
        <taxon>Eukaryota</taxon>
        <taxon>Metazoa</taxon>
        <taxon>Ecdysozoa</taxon>
        <taxon>Arthropoda</taxon>
        <taxon>Hexapoda</taxon>
        <taxon>Insecta</taxon>
        <taxon>Pterygota</taxon>
        <taxon>Neoptera</taxon>
        <taxon>Paraneoptera</taxon>
        <taxon>Psocodea</taxon>
        <taxon>Troctomorpha</taxon>
        <taxon>Phthiraptera</taxon>
        <taxon>Amblycera</taxon>
        <taxon>Menoponidae</taxon>
        <taxon>Menopon</taxon>
    </lineage>
</organism>
<dbReference type="InterPro" id="IPR011989">
    <property type="entry name" value="ARM-like"/>
</dbReference>
<dbReference type="EMBL" id="JARGDH010000005">
    <property type="protein sequence ID" value="KAL0266897.1"/>
    <property type="molecule type" value="Genomic_DNA"/>
</dbReference>
<evidence type="ECO:0000256" key="5">
    <source>
        <dbReference type="ARBA" id="ARBA00022737"/>
    </source>
</evidence>
<evidence type="ECO:0000256" key="7">
    <source>
        <dbReference type="ARBA" id="ARBA00023242"/>
    </source>
</evidence>
<dbReference type="PROSITE" id="PS50077">
    <property type="entry name" value="HEAT_REPEAT"/>
    <property type="match status" value="1"/>
</dbReference>
<evidence type="ECO:0000256" key="2">
    <source>
        <dbReference type="ARBA" id="ARBA00004496"/>
    </source>
</evidence>
<dbReference type="Gene3D" id="1.25.10.10">
    <property type="entry name" value="Leucine-rich Repeat Variant"/>
    <property type="match status" value="2"/>
</dbReference>
<accession>A0AAW2HAU4</accession>
<keyword evidence="3" id="KW-0813">Transport</keyword>
<dbReference type="GO" id="GO:0005737">
    <property type="term" value="C:cytoplasm"/>
    <property type="evidence" value="ECO:0007669"/>
    <property type="project" value="UniProtKB-SubCell"/>
</dbReference>
<keyword evidence="6" id="KW-0653">Protein transport</keyword>
<dbReference type="AlphaFoldDB" id="A0AAW2HAU4"/>
<evidence type="ECO:0000256" key="6">
    <source>
        <dbReference type="ARBA" id="ARBA00022927"/>
    </source>
</evidence>
<dbReference type="EMBL" id="JARGDH010000005">
    <property type="protein sequence ID" value="KAL0266896.1"/>
    <property type="molecule type" value="Genomic_DNA"/>
</dbReference>